<dbReference type="RefSeq" id="XP_062678729.1">
    <property type="nucleotide sequence ID" value="XM_062823116.1"/>
</dbReference>
<sequence>MQIRVALPNDMVNKDPVDDGASYHGILADLLIPGRGEPLKNGALVVKDSTIEWVGPQNEIPSEYSSIRFSRVPVLMPGMWDAHTHFEGVGVAIGIRDSMKPFLPGTATLIGAVIVDDMRRTLMAGFTSIRELGGYGGDVAPAIDMGAIVGPHVYAAMSILSITGGHGDIQDVPLQTVLDACAHGSSSSFVCDGVDGCIKAVRQQIRRGAKVIKVCSTGGTLSLNDQPEDTQFSPEELRAMVQEAKRSSRVVAAHAHGKPGIMAALDAGVKSIEHGSYLDEEVAAKMKEKDAILVPTRHIVEGLIDGDDDLDPRQRAKLERGVQLSRDSIKLAIKLGVKIALGTDTFSSDRNHAVAHGKNATELRYAVEAGMTPLQAIEMATATPPETLGPQARKSGQLKAGFDADLIAISSNPLEDIEVLINPDNITHVWKGGVVFKSPR</sequence>
<dbReference type="SUPFAM" id="SSF51338">
    <property type="entry name" value="Composite domain of metallo-dependent hydrolases"/>
    <property type="match status" value="2"/>
</dbReference>
<dbReference type="GeneID" id="87860270"/>
<dbReference type="Gene3D" id="2.30.40.10">
    <property type="entry name" value="Urease, subunit C, domain 1"/>
    <property type="match status" value="1"/>
</dbReference>
<dbReference type="CDD" id="cd01299">
    <property type="entry name" value="Met_dep_hydrolase_A"/>
    <property type="match status" value="1"/>
</dbReference>
<dbReference type="InterPro" id="IPR057744">
    <property type="entry name" value="OTAase-like"/>
</dbReference>
<dbReference type="PANTHER" id="PTHR43135">
    <property type="entry name" value="ALPHA-D-RIBOSE 1-METHYLPHOSPHONATE 5-TRIPHOSPHATE DIPHOSPHATASE"/>
    <property type="match status" value="1"/>
</dbReference>
<dbReference type="InterPro" id="IPR011059">
    <property type="entry name" value="Metal-dep_hydrolase_composite"/>
</dbReference>
<dbReference type="PANTHER" id="PTHR43135:SF3">
    <property type="entry name" value="ALPHA-D-RIBOSE 1-METHYLPHOSPHONATE 5-TRIPHOSPHATE DIPHOSPHATASE"/>
    <property type="match status" value="1"/>
</dbReference>
<feature type="domain" description="Amidohydrolase-related" evidence="1">
    <location>
        <begin position="74"/>
        <end position="434"/>
    </location>
</feature>
<dbReference type="InterPro" id="IPR006680">
    <property type="entry name" value="Amidohydro-rel"/>
</dbReference>
<dbReference type="AlphaFoldDB" id="A0AAE0J9B6"/>
<evidence type="ECO:0000313" key="2">
    <source>
        <dbReference type="EMBL" id="KAK3339369.1"/>
    </source>
</evidence>
<dbReference type="Proteomes" id="UP001278500">
    <property type="component" value="Unassembled WGS sequence"/>
</dbReference>
<accession>A0AAE0J9B6</accession>
<dbReference type="Pfam" id="PF01979">
    <property type="entry name" value="Amidohydro_1"/>
    <property type="match status" value="1"/>
</dbReference>
<dbReference type="GO" id="GO:0016810">
    <property type="term" value="F:hydrolase activity, acting on carbon-nitrogen (but not peptide) bonds"/>
    <property type="evidence" value="ECO:0007669"/>
    <property type="project" value="InterPro"/>
</dbReference>
<protein>
    <recommendedName>
        <fullName evidence="1">Amidohydrolase-related domain-containing protein</fullName>
    </recommendedName>
</protein>
<gene>
    <name evidence="2" type="ORF">B0H65DRAFT_298093</name>
</gene>
<dbReference type="InterPro" id="IPR032466">
    <property type="entry name" value="Metal_Hydrolase"/>
</dbReference>
<comment type="caution">
    <text evidence="2">The sequence shown here is derived from an EMBL/GenBank/DDBJ whole genome shotgun (WGS) entry which is preliminary data.</text>
</comment>
<reference evidence="2" key="2">
    <citation type="submission" date="2023-06" db="EMBL/GenBank/DDBJ databases">
        <authorList>
            <consortium name="Lawrence Berkeley National Laboratory"/>
            <person name="Haridas S."/>
            <person name="Hensen N."/>
            <person name="Bonometti L."/>
            <person name="Westerberg I."/>
            <person name="Brannstrom I.O."/>
            <person name="Guillou S."/>
            <person name="Cros-Aarteil S."/>
            <person name="Calhoun S."/>
            <person name="Kuo A."/>
            <person name="Mondo S."/>
            <person name="Pangilinan J."/>
            <person name="Riley R."/>
            <person name="Labutti K."/>
            <person name="Andreopoulos B."/>
            <person name="Lipzen A."/>
            <person name="Chen C."/>
            <person name="Yanf M."/>
            <person name="Daum C."/>
            <person name="Ng V."/>
            <person name="Clum A."/>
            <person name="Steindorff A."/>
            <person name="Ohm R."/>
            <person name="Martin F."/>
            <person name="Silar P."/>
            <person name="Natvig D."/>
            <person name="Lalanne C."/>
            <person name="Gautier V."/>
            <person name="Ament-Velasquez S.L."/>
            <person name="Kruys A."/>
            <person name="Hutchinson M.I."/>
            <person name="Powell A.J."/>
            <person name="Barry K."/>
            <person name="Miller A.N."/>
            <person name="Grigoriev I.V."/>
            <person name="Debuchy R."/>
            <person name="Gladieux P."/>
            <person name="Thoren M.H."/>
            <person name="Johannesson H."/>
        </authorList>
    </citation>
    <scope>NUCLEOTIDE SEQUENCE</scope>
    <source>
        <strain evidence="2">CBS 560.94</strain>
    </source>
</reference>
<organism evidence="2 3">
    <name type="scientific">Neurospora tetraspora</name>
    <dbReference type="NCBI Taxonomy" id="94610"/>
    <lineage>
        <taxon>Eukaryota</taxon>
        <taxon>Fungi</taxon>
        <taxon>Dikarya</taxon>
        <taxon>Ascomycota</taxon>
        <taxon>Pezizomycotina</taxon>
        <taxon>Sordariomycetes</taxon>
        <taxon>Sordariomycetidae</taxon>
        <taxon>Sordariales</taxon>
        <taxon>Sordariaceae</taxon>
        <taxon>Neurospora</taxon>
    </lineage>
</organism>
<dbReference type="EMBL" id="JAUEPP010000007">
    <property type="protein sequence ID" value="KAK3339369.1"/>
    <property type="molecule type" value="Genomic_DNA"/>
</dbReference>
<dbReference type="InterPro" id="IPR051781">
    <property type="entry name" value="Metallo-dep_Hydrolase"/>
</dbReference>
<keyword evidence="3" id="KW-1185">Reference proteome</keyword>
<evidence type="ECO:0000313" key="3">
    <source>
        <dbReference type="Proteomes" id="UP001278500"/>
    </source>
</evidence>
<proteinExistence type="predicted"/>
<name>A0AAE0J9B6_9PEZI</name>
<dbReference type="SUPFAM" id="SSF51556">
    <property type="entry name" value="Metallo-dependent hydrolases"/>
    <property type="match status" value="1"/>
</dbReference>
<reference evidence="2" key="1">
    <citation type="journal article" date="2023" name="Mol. Phylogenet. Evol.">
        <title>Genome-scale phylogeny and comparative genomics of the fungal order Sordariales.</title>
        <authorList>
            <person name="Hensen N."/>
            <person name="Bonometti L."/>
            <person name="Westerberg I."/>
            <person name="Brannstrom I.O."/>
            <person name="Guillou S."/>
            <person name="Cros-Aarteil S."/>
            <person name="Calhoun S."/>
            <person name="Haridas S."/>
            <person name="Kuo A."/>
            <person name="Mondo S."/>
            <person name="Pangilinan J."/>
            <person name="Riley R."/>
            <person name="LaButti K."/>
            <person name="Andreopoulos B."/>
            <person name="Lipzen A."/>
            <person name="Chen C."/>
            <person name="Yan M."/>
            <person name="Daum C."/>
            <person name="Ng V."/>
            <person name="Clum A."/>
            <person name="Steindorff A."/>
            <person name="Ohm R.A."/>
            <person name="Martin F."/>
            <person name="Silar P."/>
            <person name="Natvig D.O."/>
            <person name="Lalanne C."/>
            <person name="Gautier V."/>
            <person name="Ament-Velasquez S.L."/>
            <person name="Kruys A."/>
            <person name="Hutchinson M.I."/>
            <person name="Powell A.J."/>
            <person name="Barry K."/>
            <person name="Miller A.N."/>
            <person name="Grigoriev I.V."/>
            <person name="Debuchy R."/>
            <person name="Gladieux P."/>
            <person name="Hiltunen Thoren M."/>
            <person name="Johannesson H."/>
        </authorList>
    </citation>
    <scope>NUCLEOTIDE SEQUENCE</scope>
    <source>
        <strain evidence="2">CBS 560.94</strain>
    </source>
</reference>
<dbReference type="Gene3D" id="3.20.20.140">
    <property type="entry name" value="Metal-dependent hydrolases"/>
    <property type="match status" value="1"/>
</dbReference>
<evidence type="ECO:0000259" key="1">
    <source>
        <dbReference type="Pfam" id="PF01979"/>
    </source>
</evidence>